<comment type="similarity">
    <text evidence="4 10">Belongs to the PRM1 family.</text>
</comment>
<dbReference type="Proteomes" id="UP000696485">
    <property type="component" value="Unassembled WGS sequence"/>
</dbReference>
<name>A0A9P5SV66_9FUNG</name>
<feature type="transmembrane region" description="Helical" evidence="10">
    <location>
        <begin position="243"/>
        <end position="268"/>
    </location>
</feature>
<proteinExistence type="inferred from homology"/>
<dbReference type="PANTHER" id="PTHR31030">
    <property type="entry name" value="PLASMA MEMBRANE FUSION PROTEIN PRM1"/>
    <property type="match status" value="1"/>
</dbReference>
<evidence type="ECO:0000256" key="1">
    <source>
        <dbReference type="ARBA" id="ARBA00002512"/>
    </source>
</evidence>
<dbReference type="GO" id="GO:0012505">
    <property type="term" value="C:endomembrane system"/>
    <property type="evidence" value="ECO:0007669"/>
    <property type="project" value="UniProtKB-SubCell"/>
</dbReference>
<keyword evidence="5 10" id="KW-0812">Transmembrane</keyword>
<dbReference type="GO" id="GO:0043332">
    <property type="term" value="C:mating projection tip"/>
    <property type="evidence" value="ECO:0007669"/>
    <property type="project" value="UniProtKB-UniRule"/>
</dbReference>
<keyword evidence="8 10" id="KW-0472">Membrane</keyword>
<evidence type="ECO:0000313" key="13">
    <source>
        <dbReference type="Proteomes" id="UP000696485"/>
    </source>
</evidence>
<comment type="caution">
    <text evidence="12">The sequence shown here is derived from an EMBL/GenBank/DDBJ whole genome shotgun (WGS) entry which is preliminary data.</text>
</comment>
<evidence type="ECO:0000256" key="6">
    <source>
        <dbReference type="ARBA" id="ARBA00022971"/>
    </source>
</evidence>
<accession>A0A9P5SV66</accession>
<dbReference type="EMBL" id="JAAAUY010000021">
    <property type="protein sequence ID" value="KAF9337615.1"/>
    <property type="molecule type" value="Genomic_DNA"/>
</dbReference>
<keyword evidence="6 10" id="KW-0184">Conjugation</keyword>
<feature type="transmembrane region" description="Helical" evidence="10">
    <location>
        <begin position="473"/>
        <end position="491"/>
    </location>
</feature>
<evidence type="ECO:0000256" key="7">
    <source>
        <dbReference type="ARBA" id="ARBA00022989"/>
    </source>
</evidence>
<comment type="subcellular location">
    <subcellularLocation>
        <location evidence="3">Cell envelope</location>
    </subcellularLocation>
    <subcellularLocation>
        <location evidence="10">Cell membrane</location>
        <topology evidence="10">Multi-pass membrane protein</topology>
    </subcellularLocation>
    <subcellularLocation>
        <location evidence="2">Endomembrane system</location>
        <topology evidence="2">Multi-pass membrane protein</topology>
    </subcellularLocation>
</comment>
<dbReference type="GO" id="GO:0032220">
    <property type="term" value="P:plasma membrane fusion involved in cytogamy"/>
    <property type="evidence" value="ECO:0007669"/>
    <property type="project" value="TreeGrafter"/>
</dbReference>
<dbReference type="GO" id="GO:0005886">
    <property type="term" value="C:plasma membrane"/>
    <property type="evidence" value="ECO:0007669"/>
    <property type="project" value="UniProtKB-SubCell"/>
</dbReference>
<comment type="caution">
    <text evidence="10">Lacks conserved residue(s) required for the propagation of feature annotation.</text>
</comment>
<evidence type="ECO:0000256" key="11">
    <source>
        <dbReference type="SAM" id="MobiDB-lite"/>
    </source>
</evidence>
<evidence type="ECO:0000313" key="12">
    <source>
        <dbReference type="EMBL" id="KAF9337615.1"/>
    </source>
</evidence>
<feature type="region of interest" description="Disordered" evidence="11">
    <location>
        <begin position="1"/>
        <end position="32"/>
    </location>
</feature>
<evidence type="ECO:0000256" key="10">
    <source>
        <dbReference type="RuleBase" id="RU366035"/>
    </source>
</evidence>
<sequence>MDTSTNETAKTVNLSKEPNSTTPGNNYPSVQPAPSNTPFLGLRAKLSLSFVSPTVIYLLFSSWHLYRARETVQSIVYSTKEALVQNCRDLERSISTLASFPDIAAEAAHHALIVGIESAVEQTSQGLQIMLQGILETIEFIVTFLTGTWRCFLAHLADSGIPLISDIGDGGVQAIDQLTATLMELLTLPFNELGVLIQQEMNPQGFRESIAKISVQPMDKIKFCADTTGSLPVDALTADFRRWILYGTLGIITVAALMTFVNMGLIAYQHCRWKVHIQRIMLQLPKIHSTSTTQHASHMSGTHTKDLELSEATTATTAAAQIDQLTHHPLIFCFIDAASHRLFPTNESNRTLFLWFTTYITHPPALTCLLLGFLGLILVYTQITLLNYARTHYRPVLLLQPTLTTFSHTVLLDVRRAMTRSSAQFARDTNDELARLESTINAQVFGAIVRSAGEMASALEIVQMSLVEGVQEVFGGLFGALVLAVLGCLLLNKLDRVRAGLIWVQNHAQMSLPRLAPEVLVVSQARVDRMMQKAMEGQGSGGSPQQQQGQGQGQEQIGVVVARILARYEDQLRGELPVYYGLGGRG</sequence>
<feature type="transmembrane region" description="Helical" evidence="10">
    <location>
        <begin position="365"/>
        <end position="389"/>
    </location>
</feature>
<evidence type="ECO:0000256" key="8">
    <source>
        <dbReference type="ARBA" id="ARBA00023136"/>
    </source>
</evidence>
<evidence type="ECO:0000256" key="5">
    <source>
        <dbReference type="ARBA" id="ARBA00022692"/>
    </source>
</evidence>
<evidence type="ECO:0000256" key="3">
    <source>
        <dbReference type="ARBA" id="ARBA00004196"/>
    </source>
</evidence>
<comment type="function">
    <text evidence="1 10">Involved in cell fusion during mating by stabilizing the plasma membrane fusion event.</text>
</comment>
<dbReference type="InterPro" id="IPR026777">
    <property type="entry name" value="PRM1"/>
</dbReference>
<evidence type="ECO:0000256" key="9">
    <source>
        <dbReference type="ARBA" id="ARBA00023180"/>
    </source>
</evidence>
<dbReference type="PANTHER" id="PTHR31030:SF1">
    <property type="entry name" value="PLASMA MEMBRANE FUSION PROTEIN PRM1"/>
    <property type="match status" value="1"/>
</dbReference>
<dbReference type="AlphaFoldDB" id="A0A9P5SV66"/>
<evidence type="ECO:0000256" key="2">
    <source>
        <dbReference type="ARBA" id="ARBA00004127"/>
    </source>
</evidence>
<keyword evidence="7 10" id="KW-1133">Transmembrane helix</keyword>
<evidence type="ECO:0000256" key="4">
    <source>
        <dbReference type="ARBA" id="ARBA00010780"/>
    </source>
</evidence>
<keyword evidence="10" id="KW-1003">Cell membrane</keyword>
<gene>
    <name evidence="12" type="primary">PRM1</name>
    <name evidence="12" type="ORF">BG006_003788</name>
</gene>
<protein>
    <recommendedName>
        <fullName evidence="10">Plasma membrane fusion protein PRM1</fullName>
    </recommendedName>
</protein>
<reference evidence="12" key="1">
    <citation type="journal article" date="2020" name="Fungal Divers.">
        <title>Resolving the Mortierellaceae phylogeny through synthesis of multi-gene phylogenetics and phylogenomics.</title>
        <authorList>
            <person name="Vandepol N."/>
            <person name="Liber J."/>
            <person name="Desiro A."/>
            <person name="Na H."/>
            <person name="Kennedy M."/>
            <person name="Barry K."/>
            <person name="Grigoriev I.V."/>
            <person name="Miller A.N."/>
            <person name="O'Donnell K."/>
            <person name="Stajich J.E."/>
            <person name="Bonito G."/>
        </authorList>
    </citation>
    <scope>NUCLEOTIDE SEQUENCE</scope>
    <source>
        <strain evidence="12">NVP1</strain>
    </source>
</reference>
<keyword evidence="13" id="KW-1185">Reference proteome</keyword>
<keyword evidence="9" id="KW-0325">Glycoprotein</keyword>
<organism evidence="12 13">
    <name type="scientific">Podila minutissima</name>
    <dbReference type="NCBI Taxonomy" id="64525"/>
    <lineage>
        <taxon>Eukaryota</taxon>
        <taxon>Fungi</taxon>
        <taxon>Fungi incertae sedis</taxon>
        <taxon>Mucoromycota</taxon>
        <taxon>Mortierellomycotina</taxon>
        <taxon>Mortierellomycetes</taxon>
        <taxon>Mortierellales</taxon>
        <taxon>Mortierellaceae</taxon>
        <taxon>Podila</taxon>
    </lineage>
</organism>